<dbReference type="PRINTS" id="PR00508">
    <property type="entry name" value="S21N4MTFRASE"/>
</dbReference>
<evidence type="ECO:0000313" key="11">
    <source>
        <dbReference type="Proteomes" id="UP000250429"/>
    </source>
</evidence>
<reference evidence="10 11" key="1">
    <citation type="submission" date="2018-02" db="EMBL/GenBank/DDBJ databases">
        <title>Complete genome sequencing of Faecalibacterium prausnitzii strains isolated from the human gut.</title>
        <authorList>
            <person name="Fitzgerald B.C."/>
            <person name="Shkoporov A.N."/>
            <person name="Ross P.R."/>
            <person name="Hill C."/>
        </authorList>
    </citation>
    <scope>NUCLEOTIDE SEQUENCE [LARGE SCALE GENOMIC DNA]</scope>
    <source>
        <strain evidence="10 11">APC922/41-1</strain>
    </source>
</reference>
<evidence type="ECO:0000256" key="6">
    <source>
        <dbReference type="ARBA" id="ARBA00023125"/>
    </source>
</evidence>
<evidence type="ECO:0000256" key="3">
    <source>
        <dbReference type="ARBA" id="ARBA00022679"/>
    </source>
</evidence>
<dbReference type="EC" id="2.1.1.-" evidence="8"/>
<protein>
    <recommendedName>
        <fullName evidence="8">Methyltransferase</fullName>
        <ecNumber evidence="8">2.1.1.-</ecNumber>
    </recommendedName>
</protein>
<dbReference type="AlphaFoldDB" id="A0A329UDR7"/>
<dbReference type="PANTHER" id="PTHR13370">
    <property type="entry name" value="RNA METHYLASE-RELATED"/>
    <property type="match status" value="1"/>
</dbReference>
<dbReference type="Pfam" id="PF01555">
    <property type="entry name" value="N6_N4_Mtase"/>
    <property type="match status" value="1"/>
</dbReference>
<dbReference type="Proteomes" id="UP000250429">
    <property type="component" value="Unassembled WGS sequence"/>
</dbReference>
<dbReference type="GO" id="GO:0032259">
    <property type="term" value="P:methylation"/>
    <property type="evidence" value="ECO:0007669"/>
    <property type="project" value="UniProtKB-KW"/>
</dbReference>
<dbReference type="GO" id="GO:0015667">
    <property type="term" value="F:site-specific DNA-methyltransferase (cytosine-N4-specific) activity"/>
    <property type="evidence" value="ECO:0007669"/>
    <property type="project" value="UniProtKB-EC"/>
</dbReference>
<accession>A0A329UDR7</accession>
<dbReference type="InterPro" id="IPR002941">
    <property type="entry name" value="DNA_methylase_N4/N6"/>
</dbReference>
<dbReference type="PROSITE" id="PS00093">
    <property type="entry name" value="N4_MTASE"/>
    <property type="match status" value="1"/>
</dbReference>
<evidence type="ECO:0000256" key="5">
    <source>
        <dbReference type="ARBA" id="ARBA00022747"/>
    </source>
</evidence>
<sequence>MKTDVIINRDALCALRELPDESAHCAVTSPPYYALRDYGLDAQIGREDTPEQYIDRLVAVFHELKRVLRSDGTFWLNIADTYCGTGSKGSYTDPKNPKGRNGQALSIARKAANCKQKDLIGIPWLLAFALRADGWYLRSDIIWQKDNPMPESCKDRPSRCYEHIFLLSKSKQYFYDSAAIAEPVAPGTAARYRQGRSAGSKYTEEIPGQGKVQGINRARKGGYYDDALIPTMRNKRDVWLINTVPYKGGHFAAFPPKLAETCILAGCPKGGIVIDPFFGSGTTGKAAKDLDRHYIGIEINIEYCALARARIGGDDS</sequence>
<dbReference type="InterPro" id="IPR029063">
    <property type="entry name" value="SAM-dependent_MTases_sf"/>
</dbReference>
<evidence type="ECO:0000256" key="1">
    <source>
        <dbReference type="ARBA" id="ARBA00010203"/>
    </source>
</evidence>
<keyword evidence="6" id="KW-0238">DNA-binding</keyword>
<proteinExistence type="inferred from homology"/>
<evidence type="ECO:0000256" key="7">
    <source>
        <dbReference type="ARBA" id="ARBA00049120"/>
    </source>
</evidence>
<evidence type="ECO:0000256" key="2">
    <source>
        <dbReference type="ARBA" id="ARBA00022603"/>
    </source>
</evidence>
<comment type="catalytic activity">
    <reaction evidence="7">
        <text>a 2'-deoxycytidine in DNA + S-adenosyl-L-methionine = an N(4)-methyl-2'-deoxycytidine in DNA + S-adenosyl-L-homocysteine + H(+)</text>
        <dbReference type="Rhea" id="RHEA:16857"/>
        <dbReference type="Rhea" id="RHEA-COMP:11369"/>
        <dbReference type="Rhea" id="RHEA-COMP:13674"/>
        <dbReference type="ChEBI" id="CHEBI:15378"/>
        <dbReference type="ChEBI" id="CHEBI:57856"/>
        <dbReference type="ChEBI" id="CHEBI:59789"/>
        <dbReference type="ChEBI" id="CHEBI:85452"/>
        <dbReference type="ChEBI" id="CHEBI:137933"/>
        <dbReference type="EC" id="2.1.1.113"/>
    </reaction>
</comment>
<comment type="similarity">
    <text evidence="1">Belongs to the N(4)/N(6)-methyltransferase family. N(4) subfamily.</text>
</comment>
<name>A0A329UDR7_9FIRM</name>
<dbReference type="SUPFAM" id="SSF53335">
    <property type="entry name" value="S-adenosyl-L-methionine-dependent methyltransferases"/>
    <property type="match status" value="1"/>
</dbReference>
<dbReference type="RefSeq" id="WP_112145768.1">
    <property type="nucleotide sequence ID" value="NZ_PRLC01000013.1"/>
</dbReference>
<keyword evidence="4" id="KW-0949">S-adenosyl-L-methionine</keyword>
<keyword evidence="11" id="KW-1185">Reference proteome</keyword>
<comment type="caution">
    <text evidence="10">The sequence shown here is derived from an EMBL/GenBank/DDBJ whole genome shotgun (WGS) entry which is preliminary data.</text>
</comment>
<dbReference type="GO" id="GO:0003677">
    <property type="term" value="F:DNA binding"/>
    <property type="evidence" value="ECO:0007669"/>
    <property type="project" value="UniProtKB-KW"/>
</dbReference>
<dbReference type="PANTHER" id="PTHR13370:SF3">
    <property type="entry name" value="TRNA (GUANINE(10)-N2)-METHYLTRANSFERASE HOMOLOG"/>
    <property type="match status" value="1"/>
</dbReference>
<dbReference type="Gene3D" id="3.40.50.150">
    <property type="entry name" value="Vaccinia Virus protein VP39"/>
    <property type="match status" value="1"/>
</dbReference>
<dbReference type="GO" id="GO:0008170">
    <property type="term" value="F:N-methyltransferase activity"/>
    <property type="evidence" value="ECO:0007669"/>
    <property type="project" value="InterPro"/>
</dbReference>
<evidence type="ECO:0000256" key="8">
    <source>
        <dbReference type="RuleBase" id="RU362026"/>
    </source>
</evidence>
<organism evidence="10 11">
    <name type="scientific">Faecalibacterium hattorii</name>
    <dbReference type="NCBI Taxonomy" id="2935520"/>
    <lineage>
        <taxon>Bacteria</taxon>
        <taxon>Bacillati</taxon>
        <taxon>Bacillota</taxon>
        <taxon>Clostridia</taxon>
        <taxon>Eubacteriales</taxon>
        <taxon>Oscillospiraceae</taxon>
        <taxon>Faecalibacterium</taxon>
    </lineage>
</organism>
<dbReference type="InterPro" id="IPR001091">
    <property type="entry name" value="RM_Methyltransferase"/>
</dbReference>
<gene>
    <name evidence="10" type="ORF">C4N23_09995</name>
</gene>
<dbReference type="EMBL" id="PRLC01000013">
    <property type="protein sequence ID" value="RAW59236.1"/>
    <property type="molecule type" value="Genomic_DNA"/>
</dbReference>
<evidence type="ECO:0000313" key="10">
    <source>
        <dbReference type="EMBL" id="RAW59236.1"/>
    </source>
</evidence>
<keyword evidence="5" id="KW-0680">Restriction system</keyword>
<dbReference type="GO" id="GO:0005737">
    <property type="term" value="C:cytoplasm"/>
    <property type="evidence" value="ECO:0007669"/>
    <property type="project" value="TreeGrafter"/>
</dbReference>
<feature type="domain" description="DNA methylase N-4/N-6" evidence="9">
    <location>
        <begin position="24"/>
        <end position="307"/>
    </location>
</feature>
<dbReference type="InterPro" id="IPR017985">
    <property type="entry name" value="MeTrfase_CN4_CS"/>
</dbReference>
<keyword evidence="2 10" id="KW-0489">Methyltransferase</keyword>
<evidence type="ECO:0000259" key="9">
    <source>
        <dbReference type="Pfam" id="PF01555"/>
    </source>
</evidence>
<keyword evidence="3 10" id="KW-0808">Transferase</keyword>
<dbReference type="GO" id="GO:0009307">
    <property type="term" value="P:DNA restriction-modification system"/>
    <property type="evidence" value="ECO:0007669"/>
    <property type="project" value="UniProtKB-KW"/>
</dbReference>
<evidence type="ECO:0000256" key="4">
    <source>
        <dbReference type="ARBA" id="ARBA00022691"/>
    </source>
</evidence>